<protein>
    <submittedName>
        <fullName evidence="2">Uncharacterized protein</fullName>
    </submittedName>
</protein>
<gene>
    <name evidence="2" type="ORF">EYF80_022908</name>
</gene>
<evidence type="ECO:0000256" key="1">
    <source>
        <dbReference type="SAM" id="MobiDB-lite"/>
    </source>
</evidence>
<name>A0A4Z2HLR9_9TELE</name>
<feature type="region of interest" description="Disordered" evidence="1">
    <location>
        <begin position="26"/>
        <end position="68"/>
    </location>
</feature>
<keyword evidence="3" id="KW-1185">Reference proteome</keyword>
<sequence>MTRQFFCRSRQDLVFVHHVLVRRPAENQKAPVREPQRAGAARVRLERTQRKPAPHLPVRFSLSERKFS</sequence>
<dbReference type="AlphaFoldDB" id="A0A4Z2HLR9"/>
<evidence type="ECO:0000313" key="3">
    <source>
        <dbReference type="Proteomes" id="UP000314294"/>
    </source>
</evidence>
<dbReference type="EMBL" id="SRLO01000213">
    <property type="protein sequence ID" value="TNN66839.1"/>
    <property type="molecule type" value="Genomic_DNA"/>
</dbReference>
<evidence type="ECO:0000313" key="2">
    <source>
        <dbReference type="EMBL" id="TNN66839.1"/>
    </source>
</evidence>
<organism evidence="2 3">
    <name type="scientific">Liparis tanakae</name>
    <name type="common">Tanaka's snailfish</name>
    <dbReference type="NCBI Taxonomy" id="230148"/>
    <lineage>
        <taxon>Eukaryota</taxon>
        <taxon>Metazoa</taxon>
        <taxon>Chordata</taxon>
        <taxon>Craniata</taxon>
        <taxon>Vertebrata</taxon>
        <taxon>Euteleostomi</taxon>
        <taxon>Actinopterygii</taxon>
        <taxon>Neopterygii</taxon>
        <taxon>Teleostei</taxon>
        <taxon>Neoteleostei</taxon>
        <taxon>Acanthomorphata</taxon>
        <taxon>Eupercaria</taxon>
        <taxon>Perciformes</taxon>
        <taxon>Cottioidei</taxon>
        <taxon>Cottales</taxon>
        <taxon>Liparidae</taxon>
        <taxon>Liparis</taxon>
    </lineage>
</organism>
<dbReference type="Proteomes" id="UP000314294">
    <property type="component" value="Unassembled WGS sequence"/>
</dbReference>
<accession>A0A4Z2HLR9</accession>
<reference evidence="2 3" key="1">
    <citation type="submission" date="2019-03" db="EMBL/GenBank/DDBJ databases">
        <title>First draft genome of Liparis tanakae, snailfish: a comprehensive survey of snailfish specific genes.</title>
        <authorList>
            <person name="Kim W."/>
            <person name="Song I."/>
            <person name="Jeong J.-H."/>
            <person name="Kim D."/>
            <person name="Kim S."/>
            <person name="Ryu S."/>
            <person name="Song J.Y."/>
            <person name="Lee S.K."/>
        </authorList>
    </citation>
    <scope>NUCLEOTIDE SEQUENCE [LARGE SCALE GENOMIC DNA]</scope>
    <source>
        <tissue evidence="2">Muscle</tissue>
    </source>
</reference>
<feature type="compositionally biased region" description="Basic and acidic residues" evidence="1">
    <location>
        <begin position="26"/>
        <end position="36"/>
    </location>
</feature>
<proteinExistence type="predicted"/>
<comment type="caution">
    <text evidence="2">The sequence shown here is derived from an EMBL/GenBank/DDBJ whole genome shotgun (WGS) entry which is preliminary data.</text>
</comment>